<comment type="caution">
    <text evidence="2">The sequence shown here is derived from an EMBL/GenBank/DDBJ whole genome shotgun (WGS) entry which is preliminary data.</text>
</comment>
<feature type="compositionally biased region" description="Low complexity" evidence="1">
    <location>
        <begin position="21"/>
        <end position="34"/>
    </location>
</feature>
<evidence type="ECO:0000256" key="1">
    <source>
        <dbReference type="SAM" id="MobiDB-lite"/>
    </source>
</evidence>
<gene>
    <name evidence="2" type="ORF">LzC2_41870</name>
</gene>
<sequence length="148" mass="15828">MVVRIARLSAVRSPVAPVRGPFVRSSRRVAPPRTVRARSAEQTAEEQAAEEQADEEFDAAAGAARILIGPAPPEPQSIEPQSPIAPPETLPPARQSLESSSRGLSGANWLSGPSQTKARARRDARRAVAARTGRPVWEVRADAVRRAA</sequence>
<dbReference type="Proteomes" id="UP000609651">
    <property type="component" value="Unassembled WGS sequence"/>
</dbReference>
<feature type="compositionally biased region" description="Acidic residues" evidence="1">
    <location>
        <begin position="43"/>
        <end position="58"/>
    </location>
</feature>
<proteinExistence type="predicted"/>
<evidence type="ECO:0000313" key="2">
    <source>
        <dbReference type="EMBL" id="NNJ28076.1"/>
    </source>
</evidence>
<dbReference type="RefSeq" id="WP_171189975.1">
    <property type="nucleotide sequence ID" value="NZ_WTPX01000283.1"/>
</dbReference>
<feature type="region of interest" description="Disordered" evidence="1">
    <location>
        <begin position="19"/>
        <end position="134"/>
    </location>
</feature>
<organism evidence="2 3">
    <name type="scientific">Alienimonas chondri</name>
    <dbReference type="NCBI Taxonomy" id="2681879"/>
    <lineage>
        <taxon>Bacteria</taxon>
        <taxon>Pseudomonadati</taxon>
        <taxon>Planctomycetota</taxon>
        <taxon>Planctomycetia</taxon>
        <taxon>Planctomycetales</taxon>
        <taxon>Planctomycetaceae</taxon>
        <taxon>Alienimonas</taxon>
    </lineage>
</organism>
<name>A0ABX1VJ04_9PLAN</name>
<accession>A0ABX1VJ04</accession>
<keyword evidence="3" id="KW-1185">Reference proteome</keyword>
<protein>
    <submittedName>
        <fullName evidence="2">Uncharacterized protein</fullName>
    </submittedName>
</protein>
<reference evidence="2 3" key="1">
    <citation type="journal article" date="2020" name="Syst. Appl. Microbiol.">
        <title>Alienimonas chondri sp. nov., a novel planctomycete isolated from the biofilm of the red alga Chondrus crispus.</title>
        <authorList>
            <person name="Vitorino I."/>
            <person name="Albuquerque L."/>
            <person name="Wiegand S."/>
            <person name="Kallscheuer N."/>
            <person name="da Costa M.S."/>
            <person name="Lobo-da-Cunha A."/>
            <person name="Jogler C."/>
            <person name="Lage O.M."/>
        </authorList>
    </citation>
    <scope>NUCLEOTIDE SEQUENCE [LARGE SCALE GENOMIC DNA]</scope>
    <source>
        <strain evidence="2 3">LzC2</strain>
    </source>
</reference>
<dbReference type="EMBL" id="WTPX01000283">
    <property type="protein sequence ID" value="NNJ28076.1"/>
    <property type="molecule type" value="Genomic_DNA"/>
</dbReference>
<evidence type="ECO:0000313" key="3">
    <source>
        <dbReference type="Proteomes" id="UP000609651"/>
    </source>
</evidence>